<name>A0A8S5M068_9CAUD</name>
<dbReference type="EMBL" id="BK014788">
    <property type="protein sequence ID" value="DAD75709.1"/>
    <property type="molecule type" value="Genomic_DNA"/>
</dbReference>
<accession>A0A8S5M068</accession>
<reference evidence="1" key="1">
    <citation type="journal article" date="2021" name="Proc. Natl. Acad. Sci. U.S.A.">
        <title>A Catalog of Tens of Thousands of Viruses from Human Metagenomes Reveals Hidden Associations with Chronic Diseases.</title>
        <authorList>
            <person name="Tisza M.J."/>
            <person name="Buck C.B."/>
        </authorList>
    </citation>
    <scope>NUCLEOTIDE SEQUENCE</scope>
    <source>
        <strain evidence="1">CtZDd15</strain>
    </source>
</reference>
<dbReference type="InterPro" id="IPR021145">
    <property type="entry name" value="Portal_protein_SPP1_Gp6-like"/>
</dbReference>
<dbReference type="Pfam" id="PF05133">
    <property type="entry name" value="SPP1_portal"/>
    <property type="match status" value="1"/>
</dbReference>
<protein>
    <submittedName>
        <fullName evidence="1">Portal protein</fullName>
    </submittedName>
</protein>
<evidence type="ECO:0000313" key="1">
    <source>
        <dbReference type="EMBL" id="DAD75709.1"/>
    </source>
</evidence>
<sequence>MNIIEKLKSLGYVTIPEEFYRKVGEWKSWYQGDVKGFHQYKVRNGHNTVRCRRYSLGMGKKIPEDWANLLMNEKVGITLEGKKEQEFVDRVLEENNFLVKANEMQELAFALGTVAFIPRVVGMEITEAGPTPGSAAGIDLDYVTVENIWPLAWKNGTITECAFSSIVTVNGESYCYLQIHHKVNGLYDIDNRIYRYRNDNLDNEVNLADVNGFERVPPVVHTKTDRRQFVIDRPNIANNFDYSVPLGISVYANAVDVLRGVDISYDSYVNEFALGKKRIMVKPSATEYLDGEPIFDADDVVFYVLPEDLQDGAVITPIDMTLRTEEHNTGIQDQLNLLSSKCGFGETYYRFNGGSVATATQVISENSTMFRTIKKHEIVLEQVLVELCRIILHLGNEAMNAGLDEDVEISIDFDDSIIEDKTAERNNDRQDLAAGIMNDWEYRAKWYNEDEATAKAALPKMEDMATEEQDEVE</sequence>
<organism evidence="1">
    <name type="scientific">Myoviridae sp. ctZDd15</name>
    <dbReference type="NCBI Taxonomy" id="2826664"/>
    <lineage>
        <taxon>Viruses</taxon>
        <taxon>Duplodnaviria</taxon>
        <taxon>Heunggongvirae</taxon>
        <taxon>Uroviricota</taxon>
        <taxon>Caudoviricetes</taxon>
    </lineage>
</organism>
<proteinExistence type="predicted"/>